<evidence type="ECO:0000313" key="1">
    <source>
        <dbReference type="EMBL" id="QCE05416.1"/>
    </source>
</evidence>
<dbReference type="EMBL" id="CP039353">
    <property type="protein sequence ID" value="QCE05416.1"/>
    <property type="molecule type" value="Genomic_DNA"/>
</dbReference>
<accession>A0A4D6MVC5</accession>
<organism evidence="1 2">
    <name type="scientific">Vigna unguiculata</name>
    <name type="common">Cowpea</name>
    <dbReference type="NCBI Taxonomy" id="3917"/>
    <lineage>
        <taxon>Eukaryota</taxon>
        <taxon>Viridiplantae</taxon>
        <taxon>Streptophyta</taxon>
        <taxon>Embryophyta</taxon>
        <taxon>Tracheophyta</taxon>
        <taxon>Spermatophyta</taxon>
        <taxon>Magnoliopsida</taxon>
        <taxon>eudicotyledons</taxon>
        <taxon>Gunneridae</taxon>
        <taxon>Pentapetalae</taxon>
        <taxon>rosids</taxon>
        <taxon>fabids</taxon>
        <taxon>Fabales</taxon>
        <taxon>Fabaceae</taxon>
        <taxon>Papilionoideae</taxon>
        <taxon>50 kb inversion clade</taxon>
        <taxon>NPAAA clade</taxon>
        <taxon>indigoferoid/millettioid clade</taxon>
        <taxon>Phaseoleae</taxon>
        <taxon>Vigna</taxon>
    </lineage>
</organism>
<dbReference type="Proteomes" id="UP000501690">
    <property type="component" value="Linkage Group LG9"/>
</dbReference>
<keyword evidence="2" id="KW-1185">Reference proteome</keyword>
<reference evidence="1 2" key="1">
    <citation type="submission" date="2019-04" db="EMBL/GenBank/DDBJ databases">
        <title>An improved genome assembly and genetic linkage map for asparagus bean, Vigna unguiculata ssp. sesquipedialis.</title>
        <authorList>
            <person name="Xia Q."/>
            <person name="Zhang R."/>
            <person name="Dong Y."/>
        </authorList>
    </citation>
    <scope>NUCLEOTIDE SEQUENCE [LARGE SCALE GENOMIC DNA]</scope>
    <source>
        <tissue evidence="1">Leaf</tissue>
    </source>
</reference>
<evidence type="ECO:0000313" key="2">
    <source>
        <dbReference type="Proteomes" id="UP000501690"/>
    </source>
</evidence>
<proteinExistence type="predicted"/>
<protein>
    <submittedName>
        <fullName evidence="1">Uncharacterized protein</fullName>
    </submittedName>
</protein>
<gene>
    <name evidence="1" type="ORF">DEO72_LG9g419</name>
</gene>
<dbReference type="AlphaFoldDB" id="A0A4D6MVC5"/>
<sequence length="70" mass="7734">MEVAPVVTIGRHRDGGVVVVDVLAGEEARPVRQTMSFFGEAFLHCLKRRNRAANRVANEAVTTTRNKKVT</sequence>
<name>A0A4D6MVC5_VIGUN</name>